<dbReference type="SMART" id="SM00835">
    <property type="entry name" value="Cupin_1"/>
    <property type="match status" value="1"/>
</dbReference>
<keyword evidence="2" id="KW-0758">Storage protein</keyword>
<dbReference type="InterPro" id="IPR050253">
    <property type="entry name" value="Seed_Storage-Functional"/>
</dbReference>
<evidence type="ECO:0000256" key="3">
    <source>
        <dbReference type="ARBA" id="ARBA00023129"/>
    </source>
</evidence>
<keyword evidence="3" id="KW-0708">Seed storage protein</keyword>
<comment type="similarity">
    <text evidence="1">Belongs to the 11S seed storage protein (globulins) family.</text>
</comment>
<accession>A0A6J1D7H4</accession>
<gene>
    <name evidence="7 8" type="primary">LOC111017635</name>
</gene>
<name>A0A6J1D7H4_MOMCH</name>
<dbReference type="Gene3D" id="2.60.120.10">
    <property type="entry name" value="Jelly Rolls"/>
    <property type="match status" value="1"/>
</dbReference>
<dbReference type="GO" id="GO:0045735">
    <property type="term" value="F:nutrient reservoir activity"/>
    <property type="evidence" value="ECO:0007669"/>
    <property type="project" value="UniProtKB-KW"/>
</dbReference>
<feature type="domain" description="Cupin type-1" evidence="5">
    <location>
        <begin position="3"/>
        <end position="151"/>
    </location>
</feature>
<evidence type="ECO:0000313" key="7">
    <source>
        <dbReference type="RefSeq" id="XP_022149145.1"/>
    </source>
</evidence>
<dbReference type="Pfam" id="PF00190">
    <property type="entry name" value="Cupin_1"/>
    <property type="match status" value="1"/>
</dbReference>
<dbReference type="InterPro" id="IPR006045">
    <property type="entry name" value="Cupin_1"/>
</dbReference>
<dbReference type="RefSeq" id="XP_022149145.1">
    <property type="nucleotide sequence ID" value="XM_022293453.1"/>
</dbReference>
<sequence length="161" mass="17056">MVFNLAGAEAERKATVGVSVRSVEESKFPFIGQTGLSASLETLCSNGVRSPIYAADSSVQAIYVVSGSGRVEIVGFNGVKMVAGVKVGHLLVVPKYFVIGKEAGEDGMECFSIVTNLRPVIEELAGKASVWEALSEEVLQVSFNVSADFEKMFISKAANSN</sequence>
<evidence type="ECO:0000313" key="8">
    <source>
        <dbReference type="RefSeq" id="XP_022149146.1"/>
    </source>
</evidence>
<evidence type="ECO:0000256" key="1">
    <source>
        <dbReference type="ARBA" id="ARBA00007178"/>
    </source>
</evidence>
<dbReference type="GeneID" id="111017635"/>
<evidence type="ECO:0000256" key="2">
    <source>
        <dbReference type="ARBA" id="ARBA00022761"/>
    </source>
</evidence>
<dbReference type="InterPro" id="IPR014710">
    <property type="entry name" value="RmlC-like_jellyroll"/>
</dbReference>
<proteinExistence type="inferred from homology"/>
<dbReference type="SUPFAM" id="SSF51182">
    <property type="entry name" value="RmlC-like cupins"/>
    <property type="match status" value="1"/>
</dbReference>
<dbReference type="InterPro" id="IPR006044">
    <property type="entry name" value="11S_seedstore_pln"/>
</dbReference>
<organism evidence="6 8">
    <name type="scientific">Momordica charantia</name>
    <name type="common">Bitter gourd</name>
    <name type="synonym">Balsam pear</name>
    <dbReference type="NCBI Taxonomy" id="3673"/>
    <lineage>
        <taxon>Eukaryota</taxon>
        <taxon>Viridiplantae</taxon>
        <taxon>Streptophyta</taxon>
        <taxon>Embryophyta</taxon>
        <taxon>Tracheophyta</taxon>
        <taxon>Spermatophyta</taxon>
        <taxon>Magnoliopsida</taxon>
        <taxon>eudicotyledons</taxon>
        <taxon>Gunneridae</taxon>
        <taxon>Pentapetalae</taxon>
        <taxon>rosids</taxon>
        <taxon>fabids</taxon>
        <taxon>Cucurbitales</taxon>
        <taxon>Cucurbitaceae</taxon>
        <taxon>Momordiceae</taxon>
        <taxon>Momordica</taxon>
    </lineage>
</organism>
<dbReference type="Proteomes" id="UP000504603">
    <property type="component" value="Unplaced"/>
</dbReference>
<reference evidence="7 8" key="1">
    <citation type="submission" date="2025-04" db="UniProtKB">
        <authorList>
            <consortium name="RefSeq"/>
        </authorList>
    </citation>
    <scope>IDENTIFICATION</scope>
    <source>
        <strain evidence="7 8">OHB3-1</strain>
    </source>
</reference>
<evidence type="ECO:0000313" key="6">
    <source>
        <dbReference type="Proteomes" id="UP000504603"/>
    </source>
</evidence>
<keyword evidence="6" id="KW-1185">Reference proteome</keyword>
<dbReference type="RefSeq" id="XP_022149146.1">
    <property type="nucleotide sequence ID" value="XM_022293454.1"/>
</dbReference>
<dbReference type="AlphaFoldDB" id="A0A6J1D7H4"/>
<dbReference type="PANTHER" id="PTHR31189:SF45">
    <property type="entry name" value="OS09G0552500 PROTEIN"/>
    <property type="match status" value="1"/>
</dbReference>
<dbReference type="InterPro" id="IPR011051">
    <property type="entry name" value="RmlC_Cupin_sf"/>
</dbReference>
<dbReference type="PANTHER" id="PTHR31189">
    <property type="entry name" value="OS03G0336100 PROTEIN-RELATED"/>
    <property type="match status" value="1"/>
</dbReference>
<evidence type="ECO:0000256" key="4">
    <source>
        <dbReference type="ARBA" id="ARBA00023157"/>
    </source>
</evidence>
<evidence type="ECO:0000259" key="5">
    <source>
        <dbReference type="SMART" id="SM00835"/>
    </source>
</evidence>
<keyword evidence="4" id="KW-1015">Disulfide bond</keyword>
<protein>
    <submittedName>
        <fullName evidence="7 8">Glutelin type-B 5-like isoform X2</fullName>
    </submittedName>
</protein>
<dbReference type="PRINTS" id="PR00439">
    <property type="entry name" value="11SGLOBULIN"/>
</dbReference>